<keyword evidence="4" id="KW-1185">Reference proteome</keyword>
<evidence type="ECO:0000313" key="3">
    <source>
        <dbReference type="EMBL" id="GGC89129.1"/>
    </source>
</evidence>
<comment type="caution">
    <text evidence="3">The sequence shown here is derived from an EMBL/GenBank/DDBJ whole genome shotgun (WGS) entry which is preliminary data.</text>
</comment>
<keyword evidence="1" id="KW-0732">Signal</keyword>
<protein>
    <submittedName>
        <fullName evidence="3">Ornithine aminotransferase</fullName>
    </submittedName>
</protein>
<dbReference type="InterPro" id="IPR051686">
    <property type="entry name" value="Lipoprotein_DolP"/>
</dbReference>
<dbReference type="GO" id="GO:0008483">
    <property type="term" value="F:transaminase activity"/>
    <property type="evidence" value="ECO:0007669"/>
    <property type="project" value="UniProtKB-KW"/>
</dbReference>
<feature type="domain" description="BON" evidence="2">
    <location>
        <begin position="83"/>
        <end position="150"/>
    </location>
</feature>
<dbReference type="Gene3D" id="3.30.1340.30">
    <property type="match status" value="3"/>
</dbReference>
<proteinExistence type="predicted"/>
<evidence type="ECO:0000259" key="2">
    <source>
        <dbReference type="PROSITE" id="PS50914"/>
    </source>
</evidence>
<organism evidence="3 4">
    <name type="scientific">Tersicoccus solisilvae</name>
    <dbReference type="NCBI Taxonomy" id="1882339"/>
    <lineage>
        <taxon>Bacteria</taxon>
        <taxon>Bacillati</taxon>
        <taxon>Actinomycetota</taxon>
        <taxon>Actinomycetes</taxon>
        <taxon>Micrococcales</taxon>
        <taxon>Micrococcaceae</taxon>
        <taxon>Tersicoccus</taxon>
    </lineage>
</organism>
<dbReference type="RefSeq" id="WP_188667715.1">
    <property type="nucleotide sequence ID" value="NZ_BMJI01000006.1"/>
</dbReference>
<feature type="domain" description="BON" evidence="2">
    <location>
        <begin position="153"/>
        <end position="221"/>
    </location>
</feature>
<name>A0ABQ1P8Y6_9MICC</name>
<dbReference type="Proteomes" id="UP000597761">
    <property type="component" value="Unassembled WGS sequence"/>
</dbReference>
<feature type="domain" description="BON" evidence="2">
    <location>
        <begin position="7"/>
        <end position="76"/>
    </location>
</feature>
<dbReference type="InterPro" id="IPR014004">
    <property type="entry name" value="Transpt-assoc_nodulatn_dom_bac"/>
</dbReference>
<keyword evidence="3" id="KW-0032">Aminotransferase</keyword>
<keyword evidence="3" id="KW-0808">Transferase</keyword>
<evidence type="ECO:0000313" key="4">
    <source>
        <dbReference type="Proteomes" id="UP000597761"/>
    </source>
</evidence>
<sequence>MTVKTDSDLAVQTAVQEEFEWTPEIADAASIGVAVEDGAVMLSGEVRTFAEWSAVKRAALRVRGVVTIVDDITIHPSGPWAESEPDIAKQIRRALRGSAMVPETVKAEIHGHDVVLLGEVDWDYQRQAAKRAIRDLRGVKSVTSMITLSDRPSSEDAEERIRNAITRNALLDAHHINVEMDGTRAVLHGTVRSWAEKRQAEQAAWASPHVTEVDNCIMVHAW</sequence>
<reference evidence="4" key="1">
    <citation type="journal article" date="2019" name="Int. J. Syst. Evol. Microbiol.">
        <title>The Global Catalogue of Microorganisms (GCM) 10K type strain sequencing project: providing services to taxonomists for standard genome sequencing and annotation.</title>
        <authorList>
            <consortium name="The Broad Institute Genomics Platform"/>
            <consortium name="The Broad Institute Genome Sequencing Center for Infectious Disease"/>
            <person name="Wu L."/>
            <person name="Ma J."/>
        </authorList>
    </citation>
    <scope>NUCLEOTIDE SEQUENCE [LARGE SCALE GENOMIC DNA]</scope>
    <source>
        <strain evidence="4">CGMCC 1.15480</strain>
    </source>
</reference>
<gene>
    <name evidence="3" type="ORF">GCM10011512_15070</name>
</gene>
<accession>A0ABQ1P8Y6</accession>
<dbReference type="PROSITE" id="PS50914">
    <property type="entry name" value="BON"/>
    <property type="match status" value="3"/>
</dbReference>
<dbReference type="Pfam" id="PF04972">
    <property type="entry name" value="BON"/>
    <property type="match status" value="3"/>
</dbReference>
<evidence type="ECO:0000256" key="1">
    <source>
        <dbReference type="ARBA" id="ARBA00022729"/>
    </source>
</evidence>
<dbReference type="EMBL" id="BMJI01000006">
    <property type="protein sequence ID" value="GGC89129.1"/>
    <property type="molecule type" value="Genomic_DNA"/>
</dbReference>
<dbReference type="PANTHER" id="PTHR34606">
    <property type="entry name" value="BON DOMAIN-CONTAINING PROTEIN"/>
    <property type="match status" value="1"/>
</dbReference>
<dbReference type="InterPro" id="IPR007055">
    <property type="entry name" value="BON_dom"/>
</dbReference>
<dbReference type="SMART" id="SM00749">
    <property type="entry name" value="BON"/>
    <property type="match status" value="3"/>
</dbReference>
<dbReference type="PANTHER" id="PTHR34606:SF4">
    <property type="entry name" value="OUTER MEMBRANE LIPOPROTEIN DOLP"/>
    <property type="match status" value="1"/>
</dbReference>